<evidence type="ECO:0000313" key="8">
    <source>
        <dbReference type="EMBL" id="SEN40886.1"/>
    </source>
</evidence>
<organism evidence="8 9">
    <name type="scientific">Paracoccus alcaliphilus</name>
    <dbReference type="NCBI Taxonomy" id="34002"/>
    <lineage>
        <taxon>Bacteria</taxon>
        <taxon>Pseudomonadati</taxon>
        <taxon>Pseudomonadota</taxon>
        <taxon>Alphaproteobacteria</taxon>
        <taxon>Rhodobacterales</taxon>
        <taxon>Paracoccaceae</taxon>
        <taxon>Paracoccus</taxon>
    </lineage>
</organism>
<evidence type="ECO:0000256" key="5">
    <source>
        <dbReference type="ARBA" id="ARBA00023163"/>
    </source>
</evidence>
<dbReference type="AlphaFoldDB" id="A0A1H8GA20"/>
<comment type="similarity">
    <text evidence="1">Belongs to the LysR transcriptional regulatory family.</text>
</comment>
<protein>
    <submittedName>
        <fullName evidence="8">Transcriptional regulator, LysR family</fullName>
    </submittedName>
</protein>
<dbReference type="FunFam" id="1.10.10.10:FF:000001">
    <property type="entry name" value="LysR family transcriptional regulator"/>
    <property type="match status" value="1"/>
</dbReference>
<keyword evidence="5" id="KW-0804">Transcription</keyword>
<evidence type="ECO:0000256" key="2">
    <source>
        <dbReference type="ARBA" id="ARBA00023015"/>
    </source>
</evidence>
<dbReference type="RefSeq" id="WP_090610985.1">
    <property type="nucleotide sequence ID" value="NZ_CP067124.1"/>
</dbReference>
<keyword evidence="9" id="KW-1185">Reference proteome</keyword>
<dbReference type="Gene3D" id="1.10.10.10">
    <property type="entry name" value="Winged helix-like DNA-binding domain superfamily/Winged helix DNA-binding domain"/>
    <property type="match status" value="1"/>
</dbReference>
<dbReference type="InterPro" id="IPR036390">
    <property type="entry name" value="WH_DNA-bd_sf"/>
</dbReference>
<dbReference type="InterPro" id="IPR005119">
    <property type="entry name" value="LysR_subst-bd"/>
</dbReference>
<evidence type="ECO:0000256" key="3">
    <source>
        <dbReference type="ARBA" id="ARBA00023125"/>
    </source>
</evidence>
<evidence type="ECO:0000256" key="6">
    <source>
        <dbReference type="SAM" id="MobiDB-lite"/>
    </source>
</evidence>
<dbReference type="Pfam" id="PF03466">
    <property type="entry name" value="LysR_substrate"/>
    <property type="match status" value="1"/>
</dbReference>
<name>A0A1H8GA20_9RHOB</name>
<keyword evidence="3" id="KW-0238">DNA-binding</keyword>
<dbReference type="Pfam" id="PF00126">
    <property type="entry name" value="HTH_1"/>
    <property type="match status" value="1"/>
</dbReference>
<dbReference type="OrthoDB" id="9815174at2"/>
<gene>
    <name evidence="8" type="ORF">SAMN04489859_100679</name>
</gene>
<feature type="region of interest" description="Disordered" evidence="6">
    <location>
        <begin position="294"/>
        <end position="315"/>
    </location>
</feature>
<dbReference type="InterPro" id="IPR000847">
    <property type="entry name" value="LysR_HTH_N"/>
</dbReference>
<evidence type="ECO:0000313" key="9">
    <source>
        <dbReference type="Proteomes" id="UP000199054"/>
    </source>
</evidence>
<dbReference type="SUPFAM" id="SSF46785">
    <property type="entry name" value="Winged helix' DNA-binding domain"/>
    <property type="match status" value="1"/>
</dbReference>
<dbReference type="GO" id="GO:0003700">
    <property type="term" value="F:DNA-binding transcription factor activity"/>
    <property type="evidence" value="ECO:0007669"/>
    <property type="project" value="InterPro"/>
</dbReference>
<evidence type="ECO:0000259" key="7">
    <source>
        <dbReference type="PROSITE" id="PS50931"/>
    </source>
</evidence>
<dbReference type="GO" id="GO:0032993">
    <property type="term" value="C:protein-DNA complex"/>
    <property type="evidence" value="ECO:0007669"/>
    <property type="project" value="TreeGrafter"/>
</dbReference>
<proteinExistence type="inferred from homology"/>
<dbReference type="CDD" id="cd08411">
    <property type="entry name" value="PBP2_OxyR"/>
    <property type="match status" value="1"/>
</dbReference>
<evidence type="ECO:0000256" key="1">
    <source>
        <dbReference type="ARBA" id="ARBA00009437"/>
    </source>
</evidence>
<keyword evidence="2" id="KW-0805">Transcription regulation</keyword>
<dbReference type="GO" id="GO:0003677">
    <property type="term" value="F:DNA binding"/>
    <property type="evidence" value="ECO:0007669"/>
    <property type="project" value="UniProtKB-KW"/>
</dbReference>
<dbReference type="PANTHER" id="PTHR30346">
    <property type="entry name" value="TRANSCRIPTIONAL DUAL REGULATOR HCAR-RELATED"/>
    <property type="match status" value="1"/>
</dbReference>
<dbReference type="InterPro" id="IPR036388">
    <property type="entry name" value="WH-like_DNA-bd_sf"/>
</dbReference>
<sequence length="315" mass="34454">MKRLSLKHLRYFGALARNLHFGRAAEDCSISQPALSLQMKELEDILGVPLIERGTRQIRLTSLGEAFADRARDILRSVDELGDLARASNSPLIGRLRIGVIPTVAPYLLPRIIKGLGGQYPGLDLRPREAVTQRLIADLIDGHLDTAIVALPVSESTLTEFALFDEEFVLVRPLADAAKPVPCADMLREMRLLLLEEGHCFRDQALSFCNISNAAPRDLMEGSSLSTLVQMVGAGIGVTLIPQMAIPIETRSAAVSVARLRQPRPSRRIGMVWRKTNPLGSQLRHVAEIMRETLSAPPDLPTGEAPGAQMAQLPD</sequence>
<dbReference type="Proteomes" id="UP000199054">
    <property type="component" value="Unassembled WGS sequence"/>
</dbReference>
<dbReference type="PRINTS" id="PR00039">
    <property type="entry name" value="HTHLYSR"/>
</dbReference>
<dbReference type="EMBL" id="FODE01000006">
    <property type="protein sequence ID" value="SEN40886.1"/>
    <property type="molecule type" value="Genomic_DNA"/>
</dbReference>
<dbReference type="PANTHER" id="PTHR30346:SF26">
    <property type="entry name" value="HYDROGEN PEROXIDE-INDUCIBLE GENES ACTIVATOR"/>
    <property type="match status" value="1"/>
</dbReference>
<dbReference type="SUPFAM" id="SSF53850">
    <property type="entry name" value="Periplasmic binding protein-like II"/>
    <property type="match status" value="1"/>
</dbReference>
<keyword evidence="4" id="KW-0010">Activator</keyword>
<feature type="domain" description="HTH lysR-type" evidence="7">
    <location>
        <begin position="4"/>
        <end position="61"/>
    </location>
</feature>
<dbReference type="STRING" id="34002.SAMN04489859_100679"/>
<evidence type="ECO:0000256" key="4">
    <source>
        <dbReference type="ARBA" id="ARBA00023159"/>
    </source>
</evidence>
<dbReference type="PROSITE" id="PS50931">
    <property type="entry name" value="HTH_LYSR"/>
    <property type="match status" value="1"/>
</dbReference>
<reference evidence="8 9" key="1">
    <citation type="submission" date="2016-10" db="EMBL/GenBank/DDBJ databases">
        <authorList>
            <person name="de Groot N.N."/>
        </authorList>
    </citation>
    <scope>NUCLEOTIDE SEQUENCE [LARGE SCALE GENOMIC DNA]</scope>
    <source>
        <strain evidence="8 9">DSM 8512</strain>
    </source>
</reference>
<accession>A0A1H8GA20</accession>
<dbReference type="Gene3D" id="3.40.190.10">
    <property type="entry name" value="Periplasmic binding protein-like II"/>
    <property type="match status" value="2"/>
</dbReference>